<dbReference type="KEGG" id="aym:YM304_41000"/>
<reference evidence="1 2" key="1">
    <citation type="journal article" date="2013" name="Int. J. Syst. Evol. Microbiol.">
        <title>Ilumatobacter nonamiense sp. nov. and Ilumatobacter coccineum sp. nov., isolated from seashore sand.</title>
        <authorList>
            <person name="Matsumoto A."/>
            <person name="Kasai H."/>
            <person name="Matsuo Y."/>
            <person name="Shizuri Y."/>
            <person name="Ichikawa N."/>
            <person name="Fujita N."/>
            <person name="Omura S."/>
            <person name="Takahashi Y."/>
        </authorList>
    </citation>
    <scope>NUCLEOTIDE SEQUENCE [LARGE SCALE GENOMIC DNA]</scope>
    <source>
        <strain evidence="2">NBRC 103263 / KCTC 29153 / YM16-304</strain>
    </source>
</reference>
<keyword evidence="2" id="KW-1185">Reference proteome</keyword>
<proteinExistence type="predicted"/>
<dbReference type="AlphaFoldDB" id="A0A6C7E9S6"/>
<dbReference type="OrthoDB" id="594504at2"/>
<organism evidence="1 2">
    <name type="scientific">Ilumatobacter coccineus (strain NBRC 103263 / KCTC 29153 / YM16-304)</name>
    <dbReference type="NCBI Taxonomy" id="1313172"/>
    <lineage>
        <taxon>Bacteria</taxon>
        <taxon>Bacillati</taxon>
        <taxon>Actinomycetota</taxon>
        <taxon>Acidimicrobiia</taxon>
        <taxon>Acidimicrobiales</taxon>
        <taxon>Ilumatobacteraceae</taxon>
        <taxon>Ilumatobacter</taxon>
    </lineage>
</organism>
<dbReference type="Pfam" id="PF13374">
    <property type="entry name" value="TPR_10"/>
    <property type="match status" value="1"/>
</dbReference>
<dbReference type="InterPro" id="IPR011990">
    <property type="entry name" value="TPR-like_helical_dom_sf"/>
</dbReference>
<dbReference type="InterPro" id="IPR019734">
    <property type="entry name" value="TPR_rpt"/>
</dbReference>
<evidence type="ECO:0000313" key="1">
    <source>
        <dbReference type="EMBL" id="BAN04414.1"/>
    </source>
</evidence>
<name>A0A6C7E9S6_ILUCY</name>
<dbReference type="Pfam" id="PF13424">
    <property type="entry name" value="TPR_12"/>
    <property type="match status" value="1"/>
</dbReference>
<dbReference type="PANTHER" id="PTHR10098:SF108">
    <property type="entry name" value="TETRATRICOPEPTIDE REPEAT PROTEIN 28"/>
    <property type="match status" value="1"/>
</dbReference>
<gene>
    <name evidence="1" type="ORF">YM304_41000</name>
</gene>
<accession>A0A6C7E9S6</accession>
<evidence type="ECO:0000313" key="2">
    <source>
        <dbReference type="Proteomes" id="UP000011863"/>
    </source>
</evidence>
<dbReference type="Proteomes" id="UP000011863">
    <property type="component" value="Chromosome"/>
</dbReference>
<dbReference type="SMART" id="SM00028">
    <property type="entry name" value="TPR"/>
    <property type="match status" value="5"/>
</dbReference>
<sequence length="337" mass="36919">MFEASDEAWVRAQKSALRDEIDRLIDASQDRMLGHQPREAVELAREALALAEANSEVMPSDAMLHLGYALSDLYESEAALDCYRLVRDRFVVENDVAGLAHVDMNMAIALGQLGRHDEAVELLERASVVFEERGIGHEIDACRINLVPALRSAGRHDDAMRVGRLAVDDLREVEEPRRLADALTNLAHCERRHGDVEAARVALIEALDLYRKLGLPTEEADCLDALGVIARNEGLLDFAASMHTQAISMYEGRDHDVDQAVARYNLAITEVWRGNHAAALDAARLATGVPGSSLDPAMVEAAALDGLGRRVEAAEARAGFIERQTEECVADELTLLP</sequence>
<dbReference type="SUPFAM" id="SSF48452">
    <property type="entry name" value="TPR-like"/>
    <property type="match status" value="2"/>
</dbReference>
<protein>
    <recommendedName>
        <fullName evidence="3">MalT-like TPR region domain-containing protein</fullName>
    </recommendedName>
</protein>
<evidence type="ECO:0008006" key="3">
    <source>
        <dbReference type="Google" id="ProtNLM"/>
    </source>
</evidence>
<dbReference type="RefSeq" id="WP_015443661.1">
    <property type="nucleotide sequence ID" value="NC_020520.1"/>
</dbReference>
<dbReference type="EMBL" id="AP012057">
    <property type="protein sequence ID" value="BAN04414.1"/>
    <property type="molecule type" value="Genomic_DNA"/>
</dbReference>
<dbReference type="Gene3D" id="1.25.40.10">
    <property type="entry name" value="Tetratricopeptide repeat domain"/>
    <property type="match status" value="2"/>
</dbReference>
<dbReference type="PANTHER" id="PTHR10098">
    <property type="entry name" value="RAPSYN-RELATED"/>
    <property type="match status" value="1"/>
</dbReference>